<keyword evidence="2" id="KW-1185">Reference proteome</keyword>
<dbReference type="EMBL" id="BPLQ01004324">
    <property type="protein sequence ID" value="GIY07243.1"/>
    <property type="molecule type" value="Genomic_DNA"/>
</dbReference>
<sequence length="126" mass="13809">MINTTQANLMAIRPIREDIKPEPHVRLLPVDVQVSSPHNECTAVPKGLIKLICIINTESAPAIDISIVEHAFSLPRLEIGSWNKHQCEERGVQSLIVCTPLRALKGGGGNCTCQRTKLLHTACTHT</sequence>
<comment type="caution">
    <text evidence="1">The sequence shown here is derived from an EMBL/GenBank/DDBJ whole genome shotgun (WGS) entry which is preliminary data.</text>
</comment>
<dbReference type="Proteomes" id="UP001054837">
    <property type="component" value="Unassembled WGS sequence"/>
</dbReference>
<organism evidence="1 2">
    <name type="scientific">Caerostris darwini</name>
    <dbReference type="NCBI Taxonomy" id="1538125"/>
    <lineage>
        <taxon>Eukaryota</taxon>
        <taxon>Metazoa</taxon>
        <taxon>Ecdysozoa</taxon>
        <taxon>Arthropoda</taxon>
        <taxon>Chelicerata</taxon>
        <taxon>Arachnida</taxon>
        <taxon>Araneae</taxon>
        <taxon>Araneomorphae</taxon>
        <taxon>Entelegynae</taxon>
        <taxon>Araneoidea</taxon>
        <taxon>Araneidae</taxon>
        <taxon>Caerostris</taxon>
    </lineage>
</organism>
<name>A0AAV4QC13_9ARAC</name>
<dbReference type="AlphaFoldDB" id="A0AAV4QC13"/>
<evidence type="ECO:0000313" key="2">
    <source>
        <dbReference type="Proteomes" id="UP001054837"/>
    </source>
</evidence>
<proteinExistence type="predicted"/>
<gene>
    <name evidence="1" type="ORF">CDAR_570711</name>
</gene>
<evidence type="ECO:0000313" key="1">
    <source>
        <dbReference type="EMBL" id="GIY07243.1"/>
    </source>
</evidence>
<accession>A0AAV4QC13</accession>
<protein>
    <submittedName>
        <fullName evidence="1">Uncharacterized protein</fullName>
    </submittedName>
</protein>
<reference evidence="1 2" key="1">
    <citation type="submission" date="2021-06" db="EMBL/GenBank/DDBJ databases">
        <title>Caerostris darwini draft genome.</title>
        <authorList>
            <person name="Kono N."/>
            <person name="Arakawa K."/>
        </authorList>
    </citation>
    <scope>NUCLEOTIDE SEQUENCE [LARGE SCALE GENOMIC DNA]</scope>
</reference>